<evidence type="ECO:0000313" key="1">
    <source>
        <dbReference type="EMBL" id="PIO64046.1"/>
    </source>
</evidence>
<reference evidence="1 2" key="1">
    <citation type="submission" date="2015-09" db="EMBL/GenBank/DDBJ databases">
        <title>Draft genome of the parasitic nematode Teladorsagia circumcincta isolate WARC Sus (inbred).</title>
        <authorList>
            <person name="Mitreva M."/>
        </authorList>
    </citation>
    <scope>NUCLEOTIDE SEQUENCE [LARGE SCALE GENOMIC DNA]</scope>
    <source>
        <strain evidence="1 2">S</strain>
    </source>
</reference>
<name>A0A2G9U194_TELCI</name>
<keyword evidence="2" id="KW-1185">Reference proteome</keyword>
<gene>
    <name evidence="1" type="ORF">TELCIR_14336</name>
</gene>
<proteinExistence type="predicted"/>
<accession>A0A2G9U194</accession>
<dbReference type="Proteomes" id="UP000230423">
    <property type="component" value="Unassembled WGS sequence"/>
</dbReference>
<organism evidence="1 2">
    <name type="scientific">Teladorsagia circumcincta</name>
    <name type="common">Brown stomach worm</name>
    <name type="synonym">Ostertagia circumcincta</name>
    <dbReference type="NCBI Taxonomy" id="45464"/>
    <lineage>
        <taxon>Eukaryota</taxon>
        <taxon>Metazoa</taxon>
        <taxon>Ecdysozoa</taxon>
        <taxon>Nematoda</taxon>
        <taxon>Chromadorea</taxon>
        <taxon>Rhabditida</taxon>
        <taxon>Rhabditina</taxon>
        <taxon>Rhabditomorpha</taxon>
        <taxon>Strongyloidea</taxon>
        <taxon>Trichostrongylidae</taxon>
        <taxon>Teladorsagia</taxon>
    </lineage>
</organism>
<evidence type="ECO:0000313" key="2">
    <source>
        <dbReference type="Proteomes" id="UP000230423"/>
    </source>
</evidence>
<dbReference type="AlphaFoldDB" id="A0A2G9U194"/>
<dbReference type="EMBL" id="KZ350276">
    <property type="protein sequence ID" value="PIO64046.1"/>
    <property type="molecule type" value="Genomic_DNA"/>
</dbReference>
<dbReference type="OrthoDB" id="10068793at2759"/>
<protein>
    <submittedName>
        <fullName evidence="1">Uncharacterized protein</fullName>
    </submittedName>
</protein>
<sequence length="115" mass="12912">MGFGSFDYNDMADAVALRRYNTAQLSRSSEENSISTPSVENLVSTCFSIPRTVTIPSNGVEHKVLVAMVRLHFSFELTQMKLELFKVHAAFSLISRAPSPMSAYLHEARLHTYQL</sequence>